<dbReference type="Proteomes" id="UP001301769">
    <property type="component" value="Unassembled WGS sequence"/>
</dbReference>
<sequence>MPDGQGQAARGGGQGGQNRRGRGGWGGRGGRGGQRGGRGGHPGGQQQKQPKQKEDPRRRSDYGDRTYFPPGWDREHLLTAPAHDFRGLPASEFYKLRTGMLEKMGREPYKAWVAKLSKLKIPSPPEVLWRHFGTDYRPDLGLCHLCDAACIEIDEAKFERVKQRVEELILSPLEPYLYEESIRLAKERFRIEWWEDEDLPDGTKPRGLDE</sequence>
<accession>A0AAN6XVC8</accession>
<reference evidence="2" key="1">
    <citation type="journal article" date="2023" name="Mol. Phylogenet. Evol.">
        <title>Genome-scale phylogeny and comparative genomics of the fungal order Sordariales.</title>
        <authorList>
            <person name="Hensen N."/>
            <person name="Bonometti L."/>
            <person name="Westerberg I."/>
            <person name="Brannstrom I.O."/>
            <person name="Guillou S."/>
            <person name="Cros-Aarteil S."/>
            <person name="Calhoun S."/>
            <person name="Haridas S."/>
            <person name="Kuo A."/>
            <person name="Mondo S."/>
            <person name="Pangilinan J."/>
            <person name="Riley R."/>
            <person name="LaButti K."/>
            <person name="Andreopoulos B."/>
            <person name="Lipzen A."/>
            <person name="Chen C."/>
            <person name="Yan M."/>
            <person name="Daum C."/>
            <person name="Ng V."/>
            <person name="Clum A."/>
            <person name="Steindorff A."/>
            <person name="Ohm R.A."/>
            <person name="Martin F."/>
            <person name="Silar P."/>
            <person name="Natvig D.O."/>
            <person name="Lalanne C."/>
            <person name="Gautier V."/>
            <person name="Ament-Velasquez S.L."/>
            <person name="Kruys A."/>
            <person name="Hutchinson M.I."/>
            <person name="Powell A.J."/>
            <person name="Barry K."/>
            <person name="Miller A.N."/>
            <person name="Grigoriev I.V."/>
            <person name="Debuchy R."/>
            <person name="Gladieux P."/>
            <person name="Hiltunen Thoren M."/>
            <person name="Johannesson H."/>
        </authorList>
    </citation>
    <scope>NUCLEOTIDE SEQUENCE</scope>
    <source>
        <strain evidence="2">PSN293</strain>
    </source>
</reference>
<feature type="compositionally biased region" description="Basic and acidic residues" evidence="1">
    <location>
        <begin position="51"/>
        <end position="64"/>
    </location>
</feature>
<dbReference type="EMBL" id="MU858307">
    <property type="protein sequence ID" value="KAK4207270.1"/>
    <property type="molecule type" value="Genomic_DNA"/>
</dbReference>
<organism evidence="2 3">
    <name type="scientific">Rhypophila decipiens</name>
    <dbReference type="NCBI Taxonomy" id="261697"/>
    <lineage>
        <taxon>Eukaryota</taxon>
        <taxon>Fungi</taxon>
        <taxon>Dikarya</taxon>
        <taxon>Ascomycota</taxon>
        <taxon>Pezizomycotina</taxon>
        <taxon>Sordariomycetes</taxon>
        <taxon>Sordariomycetidae</taxon>
        <taxon>Sordariales</taxon>
        <taxon>Naviculisporaceae</taxon>
        <taxon>Rhypophila</taxon>
    </lineage>
</organism>
<keyword evidence="3" id="KW-1185">Reference proteome</keyword>
<evidence type="ECO:0000313" key="2">
    <source>
        <dbReference type="EMBL" id="KAK4207270.1"/>
    </source>
</evidence>
<proteinExistence type="predicted"/>
<gene>
    <name evidence="2" type="ORF">QBC37DRAFT_392894</name>
</gene>
<reference evidence="2" key="2">
    <citation type="submission" date="2023-05" db="EMBL/GenBank/DDBJ databases">
        <authorList>
            <consortium name="Lawrence Berkeley National Laboratory"/>
            <person name="Steindorff A."/>
            <person name="Hensen N."/>
            <person name="Bonometti L."/>
            <person name="Westerberg I."/>
            <person name="Brannstrom I.O."/>
            <person name="Guillou S."/>
            <person name="Cros-Aarteil S."/>
            <person name="Calhoun S."/>
            <person name="Haridas S."/>
            <person name="Kuo A."/>
            <person name="Mondo S."/>
            <person name="Pangilinan J."/>
            <person name="Riley R."/>
            <person name="Labutti K."/>
            <person name="Andreopoulos B."/>
            <person name="Lipzen A."/>
            <person name="Chen C."/>
            <person name="Yanf M."/>
            <person name="Daum C."/>
            <person name="Ng V."/>
            <person name="Clum A."/>
            <person name="Ohm R."/>
            <person name="Martin F."/>
            <person name="Silar P."/>
            <person name="Natvig D."/>
            <person name="Lalanne C."/>
            <person name="Gautier V."/>
            <person name="Ament-Velasquez S.L."/>
            <person name="Kruys A."/>
            <person name="Hutchinson M.I."/>
            <person name="Powell A.J."/>
            <person name="Barry K."/>
            <person name="Miller A.N."/>
            <person name="Grigoriev I.V."/>
            <person name="Debuchy R."/>
            <person name="Gladieux P."/>
            <person name="Thoren M.H."/>
            <person name="Johannesson H."/>
        </authorList>
    </citation>
    <scope>NUCLEOTIDE SEQUENCE</scope>
    <source>
        <strain evidence="2">PSN293</strain>
    </source>
</reference>
<name>A0AAN6XVC8_9PEZI</name>
<feature type="compositionally biased region" description="Gly residues" evidence="1">
    <location>
        <begin position="9"/>
        <end position="43"/>
    </location>
</feature>
<protein>
    <submittedName>
        <fullName evidence="2">Uncharacterized protein</fullName>
    </submittedName>
</protein>
<evidence type="ECO:0000256" key="1">
    <source>
        <dbReference type="SAM" id="MobiDB-lite"/>
    </source>
</evidence>
<comment type="caution">
    <text evidence="2">The sequence shown here is derived from an EMBL/GenBank/DDBJ whole genome shotgun (WGS) entry which is preliminary data.</text>
</comment>
<feature type="region of interest" description="Disordered" evidence="1">
    <location>
        <begin position="1"/>
        <end position="70"/>
    </location>
</feature>
<dbReference type="AlphaFoldDB" id="A0AAN6XVC8"/>
<evidence type="ECO:0000313" key="3">
    <source>
        <dbReference type="Proteomes" id="UP001301769"/>
    </source>
</evidence>